<dbReference type="Proteomes" id="UP000324767">
    <property type="component" value="Unassembled WGS sequence"/>
</dbReference>
<proteinExistence type="predicted"/>
<dbReference type="InterPro" id="IPR000571">
    <property type="entry name" value="Znf_CCCH"/>
</dbReference>
<keyword evidence="1 5" id="KW-0479">Metal-binding</keyword>
<evidence type="ECO:0000256" key="2">
    <source>
        <dbReference type="ARBA" id="ARBA00022771"/>
    </source>
</evidence>
<dbReference type="SUPFAM" id="SSF52540">
    <property type="entry name" value="P-loop containing nucleoside triphosphate hydrolases"/>
    <property type="match status" value="1"/>
</dbReference>
<dbReference type="PANTHER" id="PTHR10887:SF445">
    <property type="entry name" value="NFX1-TYPE ZINC FINGER-CONTAINING PROTEIN 1"/>
    <property type="match status" value="1"/>
</dbReference>
<evidence type="ECO:0000256" key="5">
    <source>
        <dbReference type="PROSITE-ProRule" id="PRU00723"/>
    </source>
</evidence>
<keyword evidence="3" id="KW-0378">Hydrolase</keyword>
<sequence>MAPKQQKRNIDNLPRNRACKFFPAGQCFRGTACRYSHETTEVSSAPVTASNRPALDGNDRKLLAWCRGAPKSRTNGTMRPMDAEELCGFFHNAYELACVQKDTITHQVINTLASEGGLGRIQELTAVFERIPEGRKPGWFISTVLPFLRTITHKDITSSLLLEHALGTIYNFLFGIGGRRAVAFFRSIGATLINVKSDIEQPDSVLYASIAATLGALLMVLECNQSAALIPDFSEITMIVKASITTSNEVARGSLTMQTALTDLAKIERRLKHGDSIMPLEEYPRSAPDGLAPFLLHQDGPGALSSEGPRHDNDHTNISSIKIMPTPREIHSQRPEYLPVRDPARQHLAGFQGLLDRQFRLLREDTIGQLRDSVRMVLETLSNPKTKTIKEHNAQNGSRVWVYGDVELSDVIFDKRKALQVAAEFNQPVSMSKLTSEHQRKTWWNESKQLRADALLCLVDSEGRTIFLSVCSREGERDATPTPAMMTSAGTSHDKPIVGEELINSRIAHKSRDETHATMTGLIEAASAAQAQPWQAIPNLWTDPRRGMVLLQLIDVDEHDITEVLGRCHKDSNVRQVLVEFPGILLPSFRPTLEALQHMSTQQDFPFSDFLAASASTSGSNADVPQSVEIPPPAYALKRGFSFNLGAIAGDKTLRLAEGQRFDMDMLKKSTSLDDAQCHALVNALRRSLALIQGPPGTGKSYVAVQLVKVLLASRREAEMGPIICVCYTNHALDQFLEHLLADGTEQLIRMGGNSKSSILEPLNLRNVASDMERTKLEKSEAWECRNRLQVAGLEVSTWLSKLKRADTLLCIQEYLEAHHPRHHEELFRTTDEDGFTTVQNRRRDRVQQWLGTDSNSWRPTTHSPSLEVLHQMSLWEMSSSERLTLHQYWVKEIQDKLTTELNMAIQEFVTAKSDLAICNRESDLRCLKQAHVIGVTTSGLAKNVELLRRLRAKVLLCEEAGEILEAHTLTALLPSVEHAIFIGDHEQLRPQVQNYDLSVENPKGLKYSLDVSLFERLINPPGFGPEIPHDTLQTQRRMDPSVARLVRETLYCNLQDHDCVRNYPLVQGIRPRLFWIDHCEPEAKADSTRLMQTSHSNDFEVNMVAALVTHVVRQGVYKSDEVAVLTPYVRQLQKIRTLLGQSFEIVVSERDQAEIDKLNLDDTDKTSRSAAVHKTTLLKSVRIATVDNFQGEEAEVVIVSLSSEAWHVYYRKFGDFRARANVAASNLDP</sequence>
<dbReference type="EMBL" id="VXIT01000006">
    <property type="protein sequence ID" value="KAA6411849.1"/>
    <property type="molecule type" value="Genomic_DNA"/>
</dbReference>
<feature type="region of interest" description="Disordered" evidence="6">
    <location>
        <begin position="298"/>
        <end position="318"/>
    </location>
</feature>
<dbReference type="CDD" id="cd18808">
    <property type="entry name" value="SF1_C_Upf1"/>
    <property type="match status" value="1"/>
</dbReference>
<dbReference type="InterPro" id="IPR036855">
    <property type="entry name" value="Znf_CCCH_sf"/>
</dbReference>
<dbReference type="InterPro" id="IPR041679">
    <property type="entry name" value="DNA2/NAM7-like_C"/>
</dbReference>
<organism evidence="8 9">
    <name type="scientific">Lasallia pustulata</name>
    <dbReference type="NCBI Taxonomy" id="136370"/>
    <lineage>
        <taxon>Eukaryota</taxon>
        <taxon>Fungi</taxon>
        <taxon>Dikarya</taxon>
        <taxon>Ascomycota</taxon>
        <taxon>Pezizomycotina</taxon>
        <taxon>Lecanoromycetes</taxon>
        <taxon>OSLEUM clade</taxon>
        <taxon>Umbilicariomycetidae</taxon>
        <taxon>Umbilicariales</taxon>
        <taxon>Umbilicariaceae</taxon>
        <taxon>Lasallia</taxon>
    </lineage>
</organism>
<evidence type="ECO:0000259" key="7">
    <source>
        <dbReference type="PROSITE" id="PS50103"/>
    </source>
</evidence>
<dbReference type="InterPro" id="IPR027417">
    <property type="entry name" value="P-loop_NTPase"/>
</dbReference>
<dbReference type="Pfam" id="PF13087">
    <property type="entry name" value="AAA_12"/>
    <property type="match status" value="1"/>
</dbReference>
<dbReference type="GO" id="GO:0031380">
    <property type="term" value="C:nuclear RNA-directed RNA polymerase complex"/>
    <property type="evidence" value="ECO:0007669"/>
    <property type="project" value="TreeGrafter"/>
</dbReference>
<evidence type="ECO:0000256" key="1">
    <source>
        <dbReference type="ARBA" id="ARBA00022723"/>
    </source>
</evidence>
<name>A0A5M8PQP0_9LECA</name>
<keyword evidence="3" id="KW-0547">Nucleotide-binding</keyword>
<dbReference type="Gene3D" id="3.40.50.300">
    <property type="entry name" value="P-loop containing nucleotide triphosphate hydrolases"/>
    <property type="match status" value="2"/>
</dbReference>
<dbReference type="InterPro" id="IPR045055">
    <property type="entry name" value="DNA2/NAM7-like"/>
</dbReference>
<dbReference type="GO" id="GO:0031048">
    <property type="term" value="P:regulatory ncRNA-mediated heterochromatin formation"/>
    <property type="evidence" value="ECO:0007669"/>
    <property type="project" value="TreeGrafter"/>
</dbReference>
<evidence type="ECO:0000313" key="8">
    <source>
        <dbReference type="EMBL" id="KAA6411849.1"/>
    </source>
</evidence>
<accession>A0A5M8PQP0</accession>
<evidence type="ECO:0000256" key="4">
    <source>
        <dbReference type="ARBA" id="ARBA00022833"/>
    </source>
</evidence>
<dbReference type="AlphaFoldDB" id="A0A5M8PQP0"/>
<protein>
    <recommendedName>
        <fullName evidence="7">C3H1-type domain-containing protein</fullName>
    </recommendedName>
</protein>
<dbReference type="GO" id="GO:0008270">
    <property type="term" value="F:zinc ion binding"/>
    <property type="evidence" value="ECO:0007669"/>
    <property type="project" value="UniProtKB-KW"/>
</dbReference>
<dbReference type="InterPro" id="IPR041677">
    <property type="entry name" value="DNA2/NAM7_AAA_11"/>
</dbReference>
<keyword evidence="3" id="KW-0067">ATP-binding</keyword>
<dbReference type="SUPFAM" id="SSF90229">
    <property type="entry name" value="CCCH zinc finger"/>
    <property type="match status" value="1"/>
</dbReference>
<reference evidence="8 9" key="1">
    <citation type="submission" date="2019-09" db="EMBL/GenBank/DDBJ databases">
        <title>The hologenome of the rock-dwelling lichen Lasallia pustulata.</title>
        <authorList>
            <person name="Greshake Tzovaras B."/>
            <person name="Segers F."/>
            <person name="Bicker A."/>
            <person name="Dal Grande F."/>
            <person name="Otte J."/>
            <person name="Hankeln T."/>
            <person name="Schmitt I."/>
            <person name="Ebersberger I."/>
        </authorList>
    </citation>
    <scope>NUCLEOTIDE SEQUENCE [LARGE SCALE GENOMIC DNA]</scope>
    <source>
        <strain evidence="8">A1-1</strain>
    </source>
</reference>
<feature type="domain" description="C3H1-type" evidence="7">
    <location>
        <begin position="13"/>
        <end position="40"/>
    </location>
</feature>
<evidence type="ECO:0000256" key="3">
    <source>
        <dbReference type="ARBA" id="ARBA00022806"/>
    </source>
</evidence>
<dbReference type="CDD" id="cd17936">
    <property type="entry name" value="EEXXEc_NFX1"/>
    <property type="match status" value="1"/>
</dbReference>
<dbReference type="PROSITE" id="PS50103">
    <property type="entry name" value="ZF_C3H1"/>
    <property type="match status" value="1"/>
</dbReference>
<keyword evidence="2 5" id="KW-0863">Zinc-finger</keyword>
<keyword evidence="4 5" id="KW-0862">Zinc</keyword>
<feature type="zinc finger region" description="C3H1-type" evidence="5">
    <location>
        <begin position="13"/>
        <end position="40"/>
    </location>
</feature>
<dbReference type="PANTHER" id="PTHR10887">
    <property type="entry name" value="DNA2/NAM7 HELICASE FAMILY"/>
    <property type="match status" value="1"/>
</dbReference>
<dbReference type="Pfam" id="PF13086">
    <property type="entry name" value="AAA_11"/>
    <property type="match status" value="1"/>
</dbReference>
<dbReference type="GO" id="GO:0004386">
    <property type="term" value="F:helicase activity"/>
    <property type="evidence" value="ECO:0007669"/>
    <property type="project" value="InterPro"/>
</dbReference>
<comment type="caution">
    <text evidence="8">The sequence shown here is derived from an EMBL/GenBank/DDBJ whole genome shotgun (WGS) entry which is preliminary data.</text>
</comment>
<dbReference type="OrthoDB" id="2423195at2759"/>
<evidence type="ECO:0000256" key="6">
    <source>
        <dbReference type="SAM" id="MobiDB-lite"/>
    </source>
</evidence>
<gene>
    <name evidence="8" type="ORF">FRX48_03999</name>
</gene>
<dbReference type="InterPro" id="IPR047187">
    <property type="entry name" value="SF1_C_Upf1"/>
</dbReference>
<keyword evidence="3" id="KW-0347">Helicase</keyword>
<evidence type="ECO:0000313" key="9">
    <source>
        <dbReference type="Proteomes" id="UP000324767"/>
    </source>
</evidence>